<keyword evidence="2" id="KW-1133">Transmembrane helix</keyword>
<dbReference type="Gramene" id="KFK37290">
    <property type="protein sequence ID" value="KFK37290"/>
    <property type="gene ID" value="AALP_AA4G238200"/>
</dbReference>
<proteinExistence type="predicted"/>
<keyword evidence="2" id="KW-0472">Membrane</keyword>
<dbReference type="PANTHER" id="PTHR31170:SF8">
    <property type="entry name" value="EXPRESSED PROTEIN-RELATED"/>
    <property type="match status" value="1"/>
</dbReference>
<name>A0A087H588_ARAAL</name>
<dbReference type="EMBL" id="CM002872">
    <property type="protein sequence ID" value="KFK37290.1"/>
    <property type="molecule type" value="Genomic_DNA"/>
</dbReference>
<dbReference type="Proteomes" id="UP000029120">
    <property type="component" value="Chromosome 4"/>
</dbReference>
<feature type="region of interest" description="Disordered" evidence="1">
    <location>
        <begin position="1"/>
        <end position="46"/>
    </location>
</feature>
<protein>
    <submittedName>
        <fullName evidence="3">Uncharacterized protein</fullName>
    </submittedName>
</protein>
<keyword evidence="4" id="KW-1185">Reference proteome</keyword>
<evidence type="ECO:0000313" key="4">
    <source>
        <dbReference type="Proteomes" id="UP000029120"/>
    </source>
</evidence>
<dbReference type="OrthoDB" id="591587at2759"/>
<dbReference type="InterPro" id="IPR004158">
    <property type="entry name" value="DUF247_pln"/>
</dbReference>
<accession>A0A087H588</accession>
<sequence>MTEEKQPLVDDLELGNLTKENETGSSNMGRWSEGLSDPGAPKHVTSQKAKEKQQLMENLSEFEITKLSEFEPPKEMIWKLHVINENETGSSNMGRWSEGVLDPGAPNHVTSQKAMVSATTKPDSHPESEISGLWPSWVNKEYCCIYRVPNRLRRVNPEAYTPQMLLIGPLHHSKKAQALELSKTDLRYLDYMNMELQKKKYLNGVANLYGYQIIQAFRGIIQRDEQIIRESYAESTDWIKSQEFVEMILHDSVFILVFFLQTGTQNFNKKGDILFEEPCLITTILEDLILLENQLPYAILEELFEPFLFYLKIEKTFREIVLGVFKFERKIEKEMKFRHFTDLYRRVRVETLGLTKKHITSRAAQPKSIKSLHNADELDSAGVDFTNVDKENEFSLVINFEHGILKMPCFIAEDNTERQVRNIMALEQCHYPFSAFVCNYIAFLDFLIDTEQNVDLLVKKGVIKNWLGHQGSVAEMVNKLCLGLVDFGSYYYNIAEDLNNHYNSRLNRSIATLRRVYFKDLWTGTATITAVFLLVLTLIGTVASVLQVTSDDNKSPPRGR</sequence>
<reference evidence="4" key="1">
    <citation type="journal article" date="2015" name="Nat. Plants">
        <title>Genome expansion of Arabis alpina linked with retrotransposition and reduced symmetric DNA methylation.</title>
        <authorList>
            <person name="Willing E.M."/>
            <person name="Rawat V."/>
            <person name="Mandakova T."/>
            <person name="Maumus F."/>
            <person name="James G.V."/>
            <person name="Nordstroem K.J."/>
            <person name="Becker C."/>
            <person name="Warthmann N."/>
            <person name="Chica C."/>
            <person name="Szarzynska B."/>
            <person name="Zytnicki M."/>
            <person name="Albani M.C."/>
            <person name="Kiefer C."/>
            <person name="Bergonzi S."/>
            <person name="Castaings L."/>
            <person name="Mateos J.L."/>
            <person name="Berns M.C."/>
            <person name="Bujdoso N."/>
            <person name="Piofczyk T."/>
            <person name="de Lorenzo L."/>
            <person name="Barrero-Sicilia C."/>
            <person name="Mateos I."/>
            <person name="Piednoel M."/>
            <person name="Hagmann J."/>
            <person name="Chen-Min-Tao R."/>
            <person name="Iglesias-Fernandez R."/>
            <person name="Schuster S.C."/>
            <person name="Alonso-Blanco C."/>
            <person name="Roudier F."/>
            <person name="Carbonero P."/>
            <person name="Paz-Ares J."/>
            <person name="Davis S.J."/>
            <person name="Pecinka A."/>
            <person name="Quesneville H."/>
            <person name="Colot V."/>
            <person name="Lysak M.A."/>
            <person name="Weigel D."/>
            <person name="Coupland G."/>
            <person name="Schneeberger K."/>
        </authorList>
    </citation>
    <scope>NUCLEOTIDE SEQUENCE [LARGE SCALE GENOMIC DNA]</scope>
    <source>
        <strain evidence="4">cv. Pajares</strain>
    </source>
</reference>
<organism evidence="3 4">
    <name type="scientific">Arabis alpina</name>
    <name type="common">Alpine rock-cress</name>
    <dbReference type="NCBI Taxonomy" id="50452"/>
    <lineage>
        <taxon>Eukaryota</taxon>
        <taxon>Viridiplantae</taxon>
        <taxon>Streptophyta</taxon>
        <taxon>Embryophyta</taxon>
        <taxon>Tracheophyta</taxon>
        <taxon>Spermatophyta</taxon>
        <taxon>Magnoliopsida</taxon>
        <taxon>eudicotyledons</taxon>
        <taxon>Gunneridae</taxon>
        <taxon>Pentapetalae</taxon>
        <taxon>rosids</taxon>
        <taxon>malvids</taxon>
        <taxon>Brassicales</taxon>
        <taxon>Brassicaceae</taxon>
        <taxon>Arabideae</taxon>
        <taxon>Arabis</taxon>
    </lineage>
</organism>
<evidence type="ECO:0000256" key="1">
    <source>
        <dbReference type="SAM" id="MobiDB-lite"/>
    </source>
</evidence>
<keyword evidence="2" id="KW-0812">Transmembrane</keyword>
<evidence type="ECO:0000256" key="2">
    <source>
        <dbReference type="SAM" id="Phobius"/>
    </source>
</evidence>
<dbReference type="AlphaFoldDB" id="A0A087H588"/>
<feature type="transmembrane region" description="Helical" evidence="2">
    <location>
        <begin position="521"/>
        <end position="546"/>
    </location>
</feature>
<dbReference type="Pfam" id="PF03140">
    <property type="entry name" value="DUF247"/>
    <property type="match status" value="1"/>
</dbReference>
<dbReference type="PANTHER" id="PTHR31170">
    <property type="entry name" value="BNAC04G53230D PROTEIN"/>
    <property type="match status" value="1"/>
</dbReference>
<evidence type="ECO:0000313" key="3">
    <source>
        <dbReference type="EMBL" id="KFK37290.1"/>
    </source>
</evidence>
<gene>
    <name evidence="3" type="ordered locus">AALP_Aa4g238200</name>
</gene>